<proteinExistence type="inferred from homology"/>
<name>A0ABP7IVG3_9ACTN</name>
<dbReference type="Proteomes" id="UP001501009">
    <property type="component" value="Unassembled WGS sequence"/>
</dbReference>
<sequence length="271" mass="27559">MELGRMRAAGRAARGTAEQAGTTATAQAPAAIGRQIGADTVAVRWQYADRDPRTHARELLRTAAAEAVGAHPAEVRIGRSASGAPQVSGAASGLLVGVSHTRGLVAVVVAGPGNRALGVGVDVEAVRPLDAIALAERWFTTVEAAWVRALPPGLRATGLLDLWTRKEAAGKALGLGLRAGGLRRPVGLPPPGTPPGSPRSLTPLPGDRLLAGGVLPGPHGYVLACAVSGAGTPPALVLVTPPGTQLPSPRPEHRRTPADGSLPSTTPPWRE</sequence>
<dbReference type="EMBL" id="BAABDE010000028">
    <property type="protein sequence ID" value="GAA3827687.1"/>
    <property type="molecule type" value="Genomic_DNA"/>
</dbReference>
<evidence type="ECO:0000313" key="6">
    <source>
        <dbReference type="Proteomes" id="UP001501009"/>
    </source>
</evidence>
<evidence type="ECO:0000256" key="3">
    <source>
        <dbReference type="SAM" id="MobiDB-lite"/>
    </source>
</evidence>
<feature type="region of interest" description="Disordered" evidence="3">
    <location>
        <begin position="183"/>
        <end position="204"/>
    </location>
</feature>
<feature type="compositionally biased region" description="Pro residues" evidence="3">
    <location>
        <begin position="187"/>
        <end position="197"/>
    </location>
</feature>
<dbReference type="PANTHER" id="PTHR12215">
    <property type="entry name" value="PHOSPHOPANTETHEINE TRANSFERASE"/>
    <property type="match status" value="1"/>
</dbReference>
<feature type="region of interest" description="Disordered" evidence="3">
    <location>
        <begin position="1"/>
        <end position="28"/>
    </location>
</feature>
<keyword evidence="6" id="KW-1185">Reference proteome</keyword>
<comment type="caution">
    <text evidence="5">The sequence shown here is derived from an EMBL/GenBank/DDBJ whole genome shotgun (WGS) entry which is preliminary data.</text>
</comment>
<gene>
    <name evidence="5" type="ORF">GCM10022403_071090</name>
</gene>
<dbReference type="InterPro" id="IPR050559">
    <property type="entry name" value="P-Pant_transferase_sf"/>
</dbReference>
<dbReference type="Pfam" id="PF01648">
    <property type="entry name" value="ACPS"/>
    <property type="match status" value="1"/>
</dbReference>
<feature type="compositionally biased region" description="Low complexity" evidence="3">
    <location>
        <begin position="7"/>
        <end position="28"/>
    </location>
</feature>
<comment type="similarity">
    <text evidence="1">Belongs to the P-Pant transferase superfamily. Gsp/Sfp/HetI/AcpT family.</text>
</comment>
<accession>A0ABP7IVG3</accession>
<dbReference type="InterPro" id="IPR037143">
    <property type="entry name" value="4-PPantetheinyl_Trfase_dom_sf"/>
</dbReference>
<feature type="domain" description="4'-phosphopantetheinyl transferase" evidence="4">
    <location>
        <begin position="118"/>
        <end position="179"/>
    </location>
</feature>
<dbReference type="SUPFAM" id="SSF56214">
    <property type="entry name" value="4'-phosphopantetheinyl transferase"/>
    <property type="match status" value="2"/>
</dbReference>
<keyword evidence="2" id="KW-0808">Transferase</keyword>
<evidence type="ECO:0000259" key="4">
    <source>
        <dbReference type="Pfam" id="PF01648"/>
    </source>
</evidence>
<dbReference type="InterPro" id="IPR008278">
    <property type="entry name" value="4-PPantetheinyl_Trfase_dom"/>
</dbReference>
<dbReference type="Gene3D" id="3.90.470.20">
    <property type="entry name" value="4'-phosphopantetheinyl transferase domain"/>
    <property type="match status" value="1"/>
</dbReference>
<protein>
    <recommendedName>
        <fullName evidence="4">4'-phosphopantetheinyl transferase domain-containing protein</fullName>
    </recommendedName>
</protein>
<evidence type="ECO:0000256" key="2">
    <source>
        <dbReference type="ARBA" id="ARBA00022679"/>
    </source>
</evidence>
<evidence type="ECO:0000313" key="5">
    <source>
        <dbReference type="EMBL" id="GAA3827687.1"/>
    </source>
</evidence>
<dbReference type="PANTHER" id="PTHR12215:SF10">
    <property type="entry name" value="L-AMINOADIPATE-SEMIALDEHYDE DEHYDROGENASE-PHOSPHOPANTETHEINYL TRANSFERASE"/>
    <property type="match status" value="1"/>
</dbReference>
<feature type="region of interest" description="Disordered" evidence="3">
    <location>
        <begin position="233"/>
        <end position="271"/>
    </location>
</feature>
<evidence type="ECO:0000256" key="1">
    <source>
        <dbReference type="ARBA" id="ARBA00010990"/>
    </source>
</evidence>
<reference evidence="6" key="1">
    <citation type="journal article" date="2019" name="Int. J. Syst. Evol. Microbiol.">
        <title>The Global Catalogue of Microorganisms (GCM) 10K type strain sequencing project: providing services to taxonomists for standard genome sequencing and annotation.</title>
        <authorList>
            <consortium name="The Broad Institute Genomics Platform"/>
            <consortium name="The Broad Institute Genome Sequencing Center for Infectious Disease"/>
            <person name="Wu L."/>
            <person name="Ma J."/>
        </authorList>
    </citation>
    <scope>NUCLEOTIDE SEQUENCE [LARGE SCALE GENOMIC DNA]</scope>
    <source>
        <strain evidence="6">JCM 17138</strain>
    </source>
</reference>
<organism evidence="5 6">
    <name type="scientific">Streptomyces coacervatus</name>
    <dbReference type="NCBI Taxonomy" id="647381"/>
    <lineage>
        <taxon>Bacteria</taxon>
        <taxon>Bacillati</taxon>
        <taxon>Actinomycetota</taxon>
        <taxon>Actinomycetes</taxon>
        <taxon>Kitasatosporales</taxon>
        <taxon>Streptomycetaceae</taxon>
        <taxon>Streptomyces</taxon>
    </lineage>
</organism>